<dbReference type="AlphaFoldDB" id="A0A1M5QBM5"/>
<dbReference type="Proteomes" id="UP000184520">
    <property type="component" value="Unassembled WGS sequence"/>
</dbReference>
<keyword evidence="1" id="KW-0472">Membrane</keyword>
<proteinExistence type="predicted"/>
<gene>
    <name evidence="2" type="ORF">SAMN05216361_3823</name>
</gene>
<dbReference type="EMBL" id="FQWD01000006">
    <property type="protein sequence ID" value="SHH11378.1"/>
    <property type="molecule type" value="Genomic_DNA"/>
</dbReference>
<feature type="transmembrane region" description="Helical" evidence="1">
    <location>
        <begin position="15"/>
        <end position="33"/>
    </location>
</feature>
<dbReference type="OrthoDB" id="9182734at2"/>
<feature type="transmembrane region" description="Helical" evidence="1">
    <location>
        <begin position="54"/>
        <end position="75"/>
    </location>
</feature>
<keyword evidence="3" id="KW-1185">Reference proteome</keyword>
<protein>
    <submittedName>
        <fullName evidence="2">Uncharacterized protein</fullName>
    </submittedName>
</protein>
<evidence type="ECO:0000313" key="3">
    <source>
        <dbReference type="Proteomes" id="UP000184520"/>
    </source>
</evidence>
<evidence type="ECO:0000256" key="1">
    <source>
        <dbReference type="SAM" id="Phobius"/>
    </source>
</evidence>
<keyword evidence="1" id="KW-0812">Transmembrane</keyword>
<evidence type="ECO:0000313" key="2">
    <source>
        <dbReference type="EMBL" id="SHH11378.1"/>
    </source>
</evidence>
<dbReference type="RefSeq" id="WP_073324755.1">
    <property type="nucleotide sequence ID" value="NZ_FQWD01000006.1"/>
</dbReference>
<accession>A0A1M5QBM5</accession>
<sequence>MEELAEGLLRTTFRVAKWVLFELFVDVVLYWIGRGTLKLISFGRYPQSNDRAEARCIFTGFAVVVLVFVALIYLLPA</sequence>
<keyword evidence="1" id="KW-1133">Transmembrane helix</keyword>
<organism evidence="2 3">
    <name type="scientific">Marisediminitalea aggregata</name>
    <dbReference type="NCBI Taxonomy" id="634436"/>
    <lineage>
        <taxon>Bacteria</taxon>
        <taxon>Pseudomonadati</taxon>
        <taxon>Pseudomonadota</taxon>
        <taxon>Gammaproteobacteria</taxon>
        <taxon>Alteromonadales</taxon>
        <taxon>Alteromonadaceae</taxon>
        <taxon>Marisediminitalea</taxon>
    </lineage>
</organism>
<reference evidence="3" key="1">
    <citation type="submission" date="2016-11" db="EMBL/GenBank/DDBJ databases">
        <authorList>
            <person name="Varghese N."/>
            <person name="Submissions S."/>
        </authorList>
    </citation>
    <scope>NUCLEOTIDE SEQUENCE [LARGE SCALE GENOMIC DNA]</scope>
    <source>
        <strain evidence="3">CGMCC 1.8995</strain>
    </source>
</reference>
<name>A0A1M5QBM5_9ALTE</name>